<dbReference type="EMBL" id="JAYDYQ010002533">
    <property type="protein sequence ID" value="KAK4484551.1"/>
    <property type="molecule type" value="Genomic_DNA"/>
</dbReference>
<dbReference type="Pfam" id="PF13812">
    <property type="entry name" value="PPR_3"/>
    <property type="match status" value="1"/>
</dbReference>
<keyword evidence="5" id="KW-1185">Reference proteome</keyword>
<protein>
    <recommendedName>
        <fullName evidence="6">Pentatricopeptide repeat-containing protein</fullName>
    </recommendedName>
</protein>
<feature type="region of interest" description="Disordered" evidence="3">
    <location>
        <begin position="1"/>
        <end position="28"/>
    </location>
</feature>
<name>A0ABR0D6K7_9LAMI</name>
<feature type="compositionally biased region" description="Gly residues" evidence="3">
    <location>
        <begin position="1"/>
        <end position="25"/>
    </location>
</feature>
<proteinExistence type="predicted"/>
<sequence>MRGGCRLGSVGDGGWQSGKAGGRAGRGLRAGKAASRQAMEARLLAGWQTRLMLIALRLEMSFLGGSKRHEGPREQGGNNNKKPNHRKLKIPKNLRYPRRTQIPPDFHPILHPEKESIRQQIPSSDSEIDSDDDMVDSNVVWDADEIEAISSLFQGRVPQKPGKLNRERPLPLPLPHKIRPLGLPTPKKLDRTHLSVSLRQPISNQIFKNPTFLIGLAREIKSLPPKENVSKVLNQWAQFLRKGSLSMTVRELGHMGLPDRALHVFCWAQSQPNLFPDDRTLASTIEVLARAHELKMPFDLDKFISLASRSVYEAMVKGFIRGGNLRLAWKLLTAATDGKRMLDTGVYAKLILELGKNPDKRMLVFPLLEELGKREDLMFTQPDCTAVMKVCVRLGKFDIVEALYDWFKKSGRNPSVVMYTTLVHSRYMENRYRDAMAIVWEMEALNCTFDLPSYRVMIKLFVALNDLPRAARYFSKLKEFGFAPNYDIYREVIRVYMASGRIAKCKEICHEAEMAGFVLDEQTRLQLLQL</sequence>
<dbReference type="InterPro" id="IPR002885">
    <property type="entry name" value="PPR_rpt"/>
</dbReference>
<keyword evidence="1" id="KW-0677">Repeat</keyword>
<evidence type="ECO:0000256" key="3">
    <source>
        <dbReference type="SAM" id="MobiDB-lite"/>
    </source>
</evidence>
<dbReference type="Proteomes" id="UP001291926">
    <property type="component" value="Unassembled WGS sequence"/>
</dbReference>
<dbReference type="PANTHER" id="PTHR47930:SF2">
    <property type="entry name" value="PENTATRICOPEPTIDE REPEAT PROTEIN (AFU_ORTHOLOGUE AFUA_8G04250)"/>
    <property type="match status" value="1"/>
</dbReference>
<evidence type="ECO:0000256" key="1">
    <source>
        <dbReference type="ARBA" id="ARBA00022737"/>
    </source>
</evidence>
<accession>A0ABR0D6K7</accession>
<organism evidence="4 5">
    <name type="scientific">Penstemon davidsonii</name>
    <dbReference type="NCBI Taxonomy" id="160366"/>
    <lineage>
        <taxon>Eukaryota</taxon>
        <taxon>Viridiplantae</taxon>
        <taxon>Streptophyta</taxon>
        <taxon>Embryophyta</taxon>
        <taxon>Tracheophyta</taxon>
        <taxon>Spermatophyta</taxon>
        <taxon>Magnoliopsida</taxon>
        <taxon>eudicotyledons</taxon>
        <taxon>Gunneridae</taxon>
        <taxon>Pentapetalae</taxon>
        <taxon>asterids</taxon>
        <taxon>lamiids</taxon>
        <taxon>Lamiales</taxon>
        <taxon>Plantaginaceae</taxon>
        <taxon>Cheloneae</taxon>
        <taxon>Penstemon</taxon>
    </lineage>
</organism>
<evidence type="ECO:0000256" key="2">
    <source>
        <dbReference type="PROSITE-ProRule" id="PRU00708"/>
    </source>
</evidence>
<dbReference type="InterPro" id="IPR011990">
    <property type="entry name" value="TPR-like_helical_dom_sf"/>
</dbReference>
<dbReference type="PROSITE" id="PS51375">
    <property type="entry name" value="PPR"/>
    <property type="match status" value="1"/>
</dbReference>
<evidence type="ECO:0000313" key="4">
    <source>
        <dbReference type="EMBL" id="KAK4484551.1"/>
    </source>
</evidence>
<feature type="region of interest" description="Disordered" evidence="3">
    <location>
        <begin position="66"/>
        <end position="88"/>
    </location>
</feature>
<comment type="caution">
    <text evidence="4">The sequence shown here is derived from an EMBL/GenBank/DDBJ whole genome shotgun (WGS) entry which is preliminary data.</text>
</comment>
<reference evidence="4 5" key="1">
    <citation type="journal article" date="2023" name="bioRxiv">
        <title>Genome report: Whole genome sequence and annotation of Penstemon davidsonii.</title>
        <authorList>
            <person name="Ostevik K.L."/>
            <person name="Alabady M."/>
            <person name="Zhang M."/>
            <person name="Rausher M.D."/>
        </authorList>
    </citation>
    <scope>NUCLEOTIDE SEQUENCE [LARGE SCALE GENOMIC DNA]</scope>
    <source>
        <strain evidence="4">DNT005</strain>
        <tissue evidence="4">Whole leaf</tissue>
    </source>
</reference>
<dbReference type="PANTHER" id="PTHR47930">
    <property type="entry name" value="YALI0C12947P"/>
    <property type="match status" value="1"/>
</dbReference>
<evidence type="ECO:0000313" key="5">
    <source>
        <dbReference type="Proteomes" id="UP001291926"/>
    </source>
</evidence>
<gene>
    <name evidence="4" type="ORF">RD792_007135</name>
</gene>
<dbReference type="Gene3D" id="1.25.40.10">
    <property type="entry name" value="Tetratricopeptide repeat domain"/>
    <property type="match status" value="2"/>
</dbReference>
<feature type="repeat" description="PPR" evidence="2">
    <location>
        <begin position="450"/>
        <end position="484"/>
    </location>
</feature>
<evidence type="ECO:0008006" key="6">
    <source>
        <dbReference type="Google" id="ProtNLM"/>
    </source>
</evidence>
<feature type="region of interest" description="Disordered" evidence="3">
    <location>
        <begin position="157"/>
        <end position="186"/>
    </location>
</feature>